<sequence length="305" mass="33018">MTAPVAAIDCGTNSVRLLITSDGRTQIERLMRITRLGQGVDATGRLNEGAIERTLEVLREYREVIDRHGVTKIRMAATSASRDASNRDEFFDAAHKILGVMPEVISGDEEGRLSFLGATADLDPELGPFLVCDIGGGSTEFVFGTAEAESTISVDMGCVRITEAWFHHDPPTAEELSQAISVIDIYLDDVLREIPNLGEARTFIGLAGTVSNTASVELGLAEYDREQIHHFVLTKPAVEDVFRTLATESIAERKENPGLEEQRADVIVGGLCVLVATMRRLGLSDCLVSESDILDGLAMSLLAQS</sequence>
<dbReference type="PANTHER" id="PTHR30005:SF13">
    <property type="entry name" value="EXOPOLYPHOSPHATASE 2"/>
    <property type="match status" value="1"/>
</dbReference>
<gene>
    <name evidence="4" type="ORF">UFOPK1762_01226</name>
    <name evidence="5" type="ORF">UFOPK1906_01618</name>
    <name evidence="6" type="ORF">UFOPK2969_00177</name>
    <name evidence="7" type="ORF">UFOPK3010_01501</name>
    <name evidence="2" type="ORF">UFOPK3331_00689</name>
    <name evidence="3" type="ORF">UFOPK4201_01995</name>
</gene>
<dbReference type="EMBL" id="CAEZVC010000130">
    <property type="protein sequence ID" value="CAB4633335.1"/>
    <property type="molecule type" value="Genomic_DNA"/>
</dbReference>
<dbReference type="EMBL" id="CAFAAM010000257">
    <property type="protein sequence ID" value="CAB4816700.1"/>
    <property type="molecule type" value="Genomic_DNA"/>
</dbReference>
<evidence type="ECO:0000313" key="5">
    <source>
        <dbReference type="EMBL" id="CAB4633335.1"/>
    </source>
</evidence>
<accession>A0A6J5Z794</accession>
<dbReference type="EMBL" id="CAEUNJ010000133">
    <property type="protein sequence ID" value="CAB4372943.1"/>
    <property type="molecule type" value="Genomic_DNA"/>
</dbReference>
<dbReference type="EMBL" id="CAESAL010000017">
    <property type="protein sequence ID" value="CAB4337396.1"/>
    <property type="molecule type" value="Genomic_DNA"/>
</dbReference>
<proteinExistence type="predicted"/>
<dbReference type="GO" id="GO:0016462">
    <property type="term" value="F:pyrophosphatase activity"/>
    <property type="evidence" value="ECO:0007669"/>
    <property type="project" value="TreeGrafter"/>
</dbReference>
<dbReference type="CDD" id="cd24119">
    <property type="entry name" value="ASKHA_NBD_MtPPX2-like"/>
    <property type="match status" value="1"/>
</dbReference>
<feature type="domain" description="Ppx/GppA phosphatase N-terminal" evidence="1">
    <location>
        <begin position="25"/>
        <end position="302"/>
    </location>
</feature>
<dbReference type="PANTHER" id="PTHR30005">
    <property type="entry name" value="EXOPOLYPHOSPHATASE"/>
    <property type="match status" value="1"/>
</dbReference>
<dbReference type="EMBL" id="CAEZTY010000046">
    <property type="protein sequence ID" value="CAB4589103.1"/>
    <property type="molecule type" value="Genomic_DNA"/>
</dbReference>
<name>A0A6J5Z794_9ZZZZ</name>
<dbReference type="Gene3D" id="3.30.420.150">
    <property type="entry name" value="Exopolyphosphatase. Domain 2"/>
    <property type="match status" value="1"/>
</dbReference>
<organism evidence="2">
    <name type="scientific">freshwater metagenome</name>
    <dbReference type="NCBI Taxonomy" id="449393"/>
    <lineage>
        <taxon>unclassified sequences</taxon>
        <taxon>metagenomes</taxon>
        <taxon>ecological metagenomes</taxon>
    </lineage>
</organism>
<reference evidence="2" key="1">
    <citation type="submission" date="2020-05" db="EMBL/GenBank/DDBJ databases">
        <authorList>
            <person name="Chiriac C."/>
            <person name="Salcher M."/>
            <person name="Ghai R."/>
            <person name="Kavagutti S V."/>
        </authorList>
    </citation>
    <scope>NUCLEOTIDE SEQUENCE</scope>
</reference>
<evidence type="ECO:0000313" key="4">
    <source>
        <dbReference type="EMBL" id="CAB4589103.1"/>
    </source>
</evidence>
<evidence type="ECO:0000313" key="7">
    <source>
        <dbReference type="EMBL" id="CAB4816700.1"/>
    </source>
</evidence>
<dbReference type="InterPro" id="IPR043129">
    <property type="entry name" value="ATPase_NBD"/>
</dbReference>
<dbReference type="SUPFAM" id="SSF53067">
    <property type="entry name" value="Actin-like ATPase domain"/>
    <property type="match status" value="2"/>
</dbReference>
<dbReference type="InterPro" id="IPR050273">
    <property type="entry name" value="GppA/Ppx_hydrolase"/>
</dbReference>
<dbReference type="Gene3D" id="3.30.420.40">
    <property type="match status" value="1"/>
</dbReference>
<evidence type="ECO:0000259" key="1">
    <source>
        <dbReference type="Pfam" id="PF02541"/>
    </source>
</evidence>
<dbReference type="InterPro" id="IPR003695">
    <property type="entry name" value="Ppx_GppA_N"/>
</dbReference>
<evidence type="ECO:0000313" key="2">
    <source>
        <dbReference type="EMBL" id="CAB4337396.1"/>
    </source>
</evidence>
<dbReference type="AlphaFoldDB" id="A0A6J5Z794"/>
<evidence type="ECO:0000313" key="6">
    <source>
        <dbReference type="EMBL" id="CAB4782264.1"/>
    </source>
</evidence>
<dbReference type="EMBL" id="CAFAAD010000007">
    <property type="protein sequence ID" value="CAB4782264.1"/>
    <property type="molecule type" value="Genomic_DNA"/>
</dbReference>
<protein>
    <submittedName>
        <fullName evidence="2">Unannotated protein</fullName>
    </submittedName>
</protein>
<dbReference type="Pfam" id="PF02541">
    <property type="entry name" value="Ppx-GppA"/>
    <property type="match status" value="1"/>
</dbReference>
<evidence type="ECO:0000313" key="3">
    <source>
        <dbReference type="EMBL" id="CAB4372943.1"/>
    </source>
</evidence>